<sequence length="316" mass="37292">MKLFVCGSRTITDKEWIYSKIEECIADNHFTDITLFNDNLQGVDSIAREWAESHNICIKNFPLSVPDSPHSLFYKRDDRMVQECDFMLNVWDGISSESFNDIITAEKNQKPYKLCLYTENQSYADAVNSTLQKHKKLLFSPLNARAIKNKFQSIVNQTLAKQIIEKTSSGTNIEPWWEEGHNPGSYFWVFPVRQTQDKTPDNWGGCKCYIEDQISIEEGVVEDYLYNQFLKPYFDNTIEYSCRVRTYDKEEISFDWYDYNLYTYETIRKMAAEMKLYSNQNSLTKKESDFYSTLADRLLLMMERNPDWDYITFEGP</sequence>
<protein>
    <recommendedName>
        <fullName evidence="1">YspA cpYpsA-related SLOG domain-containing protein</fullName>
    </recommendedName>
</protein>
<accession>A0A1I3LS02</accession>
<keyword evidence="3" id="KW-1185">Reference proteome</keyword>
<organism evidence="2 3">
    <name type="scientific">Treponema bryantii</name>
    <dbReference type="NCBI Taxonomy" id="163"/>
    <lineage>
        <taxon>Bacteria</taxon>
        <taxon>Pseudomonadati</taxon>
        <taxon>Spirochaetota</taxon>
        <taxon>Spirochaetia</taxon>
        <taxon>Spirochaetales</taxon>
        <taxon>Treponemataceae</taxon>
        <taxon>Treponema</taxon>
    </lineage>
</organism>
<feature type="domain" description="YspA cpYpsA-related SLOG" evidence="1">
    <location>
        <begin position="1"/>
        <end position="63"/>
    </location>
</feature>
<gene>
    <name evidence="2" type="ORF">SAMN04487775_107159</name>
</gene>
<proteinExistence type="predicted"/>
<dbReference type="AlphaFoldDB" id="A0A1I3LS02"/>
<name>A0A1I3LS02_9SPIR</name>
<dbReference type="Proteomes" id="UP000182737">
    <property type="component" value="Unassembled WGS sequence"/>
</dbReference>
<dbReference type="Pfam" id="PF10686">
    <property type="entry name" value="YAcAr"/>
    <property type="match status" value="1"/>
</dbReference>
<dbReference type="InterPro" id="IPR019627">
    <property type="entry name" value="YAcAr"/>
</dbReference>
<evidence type="ECO:0000259" key="1">
    <source>
        <dbReference type="Pfam" id="PF10686"/>
    </source>
</evidence>
<dbReference type="RefSeq" id="WP_074932415.1">
    <property type="nucleotide sequence ID" value="NZ_FORI01000007.1"/>
</dbReference>
<evidence type="ECO:0000313" key="2">
    <source>
        <dbReference type="EMBL" id="SFI87511.1"/>
    </source>
</evidence>
<dbReference type="OrthoDB" id="355969at2"/>
<reference evidence="3" key="1">
    <citation type="submission" date="2016-10" db="EMBL/GenBank/DDBJ databases">
        <authorList>
            <person name="Varghese N."/>
            <person name="Submissions S."/>
        </authorList>
    </citation>
    <scope>NUCLEOTIDE SEQUENCE [LARGE SCALE GENOMIC DNA]</scope>
    <source>
        <strain evidence="3">XBD1002</strain>
    </source>
</reference>
<dbReference type="EMBL" id="FORI01000007">
    <property type="protein sequence ID" value="SFI87511.1"/>
    <property type="molecule type" value="Genomic_DNA"/>
</dbReference>
<evidence type="ECO:0000313" key="3">
    <source>
        <dbReference type="Proteomes" id="UP000182737"/>
    </source>
</evidence>